<dbReference type="PROSITE" id="PS51078">
    <property type="entry name" value="ICLR_ED"/>
    <property type="match status" value="1"/>
</dbReference>
<dbReference type="GO" id="GO:0045892">
    <property type="term" value="P:negative regulation of DNA-templated transcription"/>
    <property type="evidence" value="ECO:0007669"/>
    <property type="project" value="TreeGrafter"/>
</dbReference>
<dbReference type="PROSITE" id="PS51077">
    <property type="entry name" value="HTH_ICLR"/>
    <property type="match status" value="1"/>
</dbReference>
<evidence type="ECO:0000259" key="4">
    <source>
        <dbReference type="PROSITE" id="PS51077"/>
    </source>
</evidence>
<dbReference type="InterPro" id="IPR036388">
    <property type="entry name" value="WH-like_DNA-bd_sf"/>
</dbReference>
<dbReference type="GO" id="GO:0003677">
    <property type="term" value="F:DNA binding"/>
    <property type="evidence" value="ECO:0007669"/>
    <property type="project" value="UniProtKB-KW"/>
</dbReference>
<dbReference type="Pfam" id="PF09339">
    <property type="entry name" value="HTH_IclR"/>
    <property type="match status" value="1"/>
</dbReference>
<feature type="domain" description="HTH iclR-type" evidence="4">
    <location>
        <begin position="8"/>
        <end position="69"/>
    </location>
</feature>
<dbReference type="SUPFAM" id="SSF46785">
    <property type="entry name" value="Winged helix' DNA-binding domain"/>
    <property type="match status" value="1"/>
</dbReference>
<accession>A0AB36RJH9</accession>
<reference evidence="6 7" key="1">
    <citation type="submission" date="2017-08" db="EMBL/GenBank/DDBJ databases">
        <title>Whole genome sequences of 6 clinical strains closest to Corynebacterium imitans.</title>
        <authorList>
            <person name="Bernier A.-M."/>
            <person name="Burdz T."/>
            <person name="Bernard K."/>
        </authorList>
    </citation>
    <scope>NUCLEOTIDE SEQUENCE [LARGE SCALE GENOMIC DNA]</scope>
    <source>
        <strain evidence="6 7">NML92-0415</strain>
    </source>
</reference>
<dbReference type="Gene3D" id="3.30.450.40">
    <property type="match status" value="1"/>
</dbReference>
<dbReference type="AlphaFoldDB" id="A0AB36RJH9"/>
<dbReference type="InterPro" id="IPR014757">
    <property type="entry name" value="Tscrpt_reg_IclR_C"/>
</dbReference>
<dbReference type="InterPro" id="IPR036390">
    <property type="entry name" value="WH_DNA-bd_sf"/>
</dbReference>
<keyword evidence="3" id="KW-0804">Transcription</keyword>
<sequence>MANSRSGDSVLERCVRVLEAFDQHHPERSIAEIAEAASLPSSTAYRLVTDMVRVGFLEKRASGNVVIGRRAWELFNRTNPVETLRFRAHPILEGVHTSVQLFTSLAVPEFQDQELLFVDAFDRFGNARIHASHAGRMKLFDNSSGIAMLAYAPRGLQEEVLRGDLISPTTGKKFSAERLRRQLEFVRRNGYIKLTDGLVEENTAYAVPVLGPTMEVVAAISVVGRDEEVEDRIILAVLAAAGSALTQVETALSVPQMSAGTPS</sequence>
<evidence type="ECO:0000256" key="1">
    <source>
        <dbReference type="ARBA" id="ARBA00023015"/>
    </source>
</evidence>
<dbReference type="Proteomes" id="UP000218041">
    <property type="component" value="Unassembled WGS sequence"/>
</dbReference>
<keyword evidence="2" id="KW-0238">DNA-binding</keyword>
<feature type="domain" description="IclR-ED" evidence="5">
    <location>
        <begin position="70"/>
        <end position="254"/>
    </location>
</feature>
<dbReference type="InterPro" id="IPR005471">
    <property type="entry name" value="Tscrpt_reg_IclR_N"/>
</dbReference>
<comment type="caution">
    <text evidence="6">The sequence shown here is derived from an EMBL/GenBank/DDBJ whole genome shotgun (WGS) entry which is preliminary data.</text>
</comment>
<dbReference type="SUPFAM" id="SSF55781">
    <property type="entry name" value="GAF domain-like"/>
    <property type="match status" value="1"/>
</dbReference>
<dbReference type="InterPro" id="IPR050707">
    <property type="entry name" value="HTH_MetabolicPath_Reg"/>
</dbReference>
<name>A0AB36RJH9_9CORY</name>
<dbReference type="PANTHER" id="PTHR30136:SF24">
    <property type="entry name" value="HTH-TYPE TRANSCRIPTIONAL REPRESSOR ALLR"/>
    <property type="match status" value="1"/>
</dbReference>
<dbReference type="Pfam" id="PF01614">
    <property type="entry name" value="IclR_C"/>
    <property type="match status" value="1"/>
</dbReference>
<dbReference type="SMART" id="SM00346">
    <property type="entry name" value="HTH_ICLR"/>
    <property type="match status" value="1"/>
</dbReference>
<keyword evidence="1" id="KW-0805">Transcription regulation</keyword>
<gene>
    <name evidence="6" type="ORF">CKJ80_09415</name>
</gene>
<dbReference type="Gene3D" id="1.10.10.10">
    <property type="entry name" value="Winged helix-like DNA-binding domain superfamily/Winged helix DNA-binding domain"/>
    <property type="match status" value="1"/>
</dbReference>
<dbReference type="RefSeq" id="WP_095555510.1">
    <property type="nucleotide sequence ID" value="NZ_NSGP01000014.1"/>
</dbReference>
<organism evidence="6 7">
    <name type="scientific">Corynebacterium hadale</name>
    <dbReference type="NCBI Taxonomy" id="2026255"/>
    <lineage>
        <taxon>Bacteria</taxon>
        <taxon>Bacillati</taxon>
        <taxon>Actinomycetota</taxon>
        <taxon>Actinomycetes</taxon>
        <taxon>Mycobacteriales</taxon>
        <taxon>Corynebacteriaceae</taxon>
        <taxon>Corynebacterium</taxon>
    </lineage>
</organism>
<evidence type="ECO:0000313" key="6">
    <source>
        <dbReference type="EMBL" id="PAT09790.1"/>
    </source>
</evidence>
<dbReference type="PANTHER" id="PTHR30136">
    <property type="entry name" value="HELIX-TURN-HELIX TRANSCRIPTIONAL REGULATOR, ICLR FAMILY"/>
    <property type="match status" value="1"/>
</dbReference>
<evidence type="ECO:0000259" key="5">
    <source>
        <dbReference type="PROSITE" id="PS51078"/>
    </source>
</evidence>
<dbReference type="InterPro" id="IPR029016">
    <property type="entry name" value="GAF-like_dom_sf"/>
</dbReference>
<dbReference type="EMBL" id="NSGP01000014">
    <property type="protein sequence ID" value="PAT09790.1"/>
    <property type="molecule type" value="Genomic_DNA"/>
</dbReference>
<evidence type="ECO:0000256" key="2">
    <source>
        <dbReference type="ARBA" id="ARBA00023125"/>
    </source>
</evidence>
<proteinExistence type="predicted"/>
<protein>
    <submittedName>
        <fullName evidence="6">IclR family transcriptional regulator</fullName>
    </submittedName>
</protein>
<evidence type="ECO:0000256" key="3">
    <source>
        <dbReference type="ARBA" id="ARBA00023163"/>
    </source>
</evidence>
<dbReference type="GO" id="GO:0003700">
    <property type="term" value="F:DNA-binding transcription factor activity"/>
    <property type="evidence" value="ECO:0007669"/>
    <property type="project" value="TreeGrafter"/>
</dbReference>
<evidence type="ECO:0000313" key="7">
    <source>
        <dbReference type="Proteomes" id="UP000218041"/>
    </source>
</evidence>